<keyword evidence="5 7" id="KW-0472">Membrane</keyword>
<dbReference type="PANTHER" id="PTHR43124:SF3">
    <property type="entry name" value="CHLORAMPHENICOL EFFLUX PUMP RV0191"/>
    <property type="match status" value="1"/>
</dbReference>
<evidence type="ECO:0000256" key="5">
    <source>
        <dbReference type="ARBA" id="ARBA00023136"/>
    </source>
</evidence>
<feature type="transmembrane region" description="Helical" evidence="7">
    <location>
        <begin position="31"/>
        <end position="53"/>
    </location>
</feature>
<feature type="transmembrane region" description="Helical" evidence="7">
    <location>
        <begin position="65"/>
        <end position="88"/>
    </location>
</feature>
<feature type="transmembrane region" description="Helical" evidence="7">
    <location>
        <begin position="121"/>
        <end position="142"/>
    </location>
</feature>
<evidence type="ECO:0000256" key="1">
    <source>
        <dbReference type="ARBA" id="ARBA00004651"/>
    </source>
</evidence>
<dbReference type="GO" id="GO:0005886">
    <property type="term" value="C:plasma membrane"/>
    <property type="evidence" value="ECO:0007669"/>
    <property type="project" value="UniProtKB-SubCell"/>
</dbReference>
<feature type="transmembrane region" description="Helical" evidence="7">
    <location>
        <begin position="236"/>
        <end position="257"/>
    </location>
</feature>
<sequence>MSATQMLSPPVQGGSAPGRIDANGTVRTRSVVVMLATGTVAAMESMILSGLLTPIKADLHLSDTAFGSVMAVSTLAGVIGAPLFALLTGRFGRKAVLVGTVILWSLASAGSALAGGLPTLILWRALTSFGIAAYLGIAPGWLADLYDRKARNLVFALFMVRNKLGSALAFGLAGWIAARYGWHQAFLLTGLPGLVLALFLLFLPEPRPGHADGLAVDAPRGASWKQQLAVLRIGPYVTHLLAFSLFLSGMMTAQMWLPPFLHRVHGVDNLHATGFLSTVLLLTLPVGPLGGWLTGRYLAHRAWGLPASLAATTLMAAVLFTVSFCTGSLRVSEITALGGIIAFGSTAGSLTTLLIETVPATLRTISGSFGAMASTAVSGFFAPWLLGALSDHYGLAHAILIGPLFYACAGLLWTGLALHSLVRKTAA</sequence>
<keyword evidence="3 7" id="KW-0812">Transmembrane</keyword>
<keyword evidence="4 7" id="KW-1133">Transmembrane helix</keyword>
<dbReference type="Pfam" id="PF07690">
    <property type="entry name" value="MFS_1"/>
    <property type="match status" value="1"/>
</dbReference>
<feature type="transmembrane region" description="Helical" evidence="7">
    <location>
        <begin position="184"/>
        <end position="203"/>
    </location>
</feature>
<evidence type="ECO:0000256" key="3">
    <source>
        <dbReference type="ARBA" id="ARBA00022692"/>
    </source>
</evidence>
<proteinExistence type="predicted"/>
<comment type="subcellular location">
    <subcellularLocation>
        <location evidence="1">Cell membrane</location>
        <topology evidence="1">Multi-pass membrane protein</topology>
    </subcellularLocation>
</comment>
<feature type="transmembrane region" description="Helical" evidence="7">
    <location>
        <begin position="302"/>
        <end position="322"/>
    </location>
</feature>
<keyword evidence="2" id="KW-1003">Cell membrane</keyword>
<keyword evidence="10" id="KW-1185">Reference proteome</keyword>
<evidence type="ECO:0000259" key="8">
    <source>
        <dbReference type="PROSITE" id="PS50850"/>
    </source>
</evidence>
<dbReference type="EMBL" id="JABEQD010000003">
    <property type="protein sequence ID" value="MBB2168108.1"/>
    <property type="molecule type" value="Genomic_DNA"/>
</dbReference>
<dbReference type="RefSeq" id="WP_182985699.1">
    <property type="nucleotide sequence ID" value="NZ_JABEQD010000003.1"/>
</dbReference>
<dbReference type="InterPro" id="IPR050189">
    <property type="entry name" value="MFS_Efflux_Transporters"/>
</dbReference>
<evidence type="ECO:0000256" key="2">
    <source>
        <dbReference type="ARBA" id="ARBA00022475"/>
    </source>
</evidence>
<feature type="transmembrane region" description="Helical" evidence="7">
    <location>
        <begin position="95"/>
        <end position="115"/>
    </location>
</feature>
<dbReference type="PANTHER" id="PTHR43124">
    <property type="entry name" value="PURINE EFFLUX PUMP PBUE"/>
    <property type="match status" value="1"/>
</dbReference>
<feature type="transmembrane region" description="Helical" evidence="7">
    <location>
        <begin position="334"/>
        <end position="355"/>
    </location>
</feature>
<feature type="domain" description="Major facilitator superfamily (MFS) profile" evidence="8">
    <location>
        <begin position="30"/>
        <end position="427"/>
    </location>
</feature>
<evidence type="ECO:0000256" key="4">
    <source>
        <dbReference type="ARBA" id="ARBA00022989"/>
    </source>
</evidence>
<name>A0A7W4ISE7_9PROT</name>
<dbReference type="Proteomes" id="UP000559860">
    <property type="component" value="Unassembled WGS sequence"/>
</dbReference>
<dbReference type="InterPro" id="IPR020846">
    <property type="entry name" value="MFS_dom"/>
</dbReference>
<feature type="transmembrane region" description="Helical" evidence="7">
    <location>
        <begin position="269"/>
        <end position="290"/>
    </location>
</feature>
<dbReference type="AlphaFoldDB" id="A0A7W4ISE7"/>
<dbReference type="GO" id="GO:0022857">
    <property type="term" value="F:transmembrane transporter activity"/>
    <property type="evidence" value="ECO:0007669"/>
    <property type="project" value="InterPro"/>
</dbReference>
<evidence type="ECO:0000256" key="7">
    <source>
        <dbReference type="SAM" id="Phobius"/>
    </source>
</evidence>
<accession>A0A7W4ISE7</accession>
<gene>
    <name evidence="9" type="ORF">HLH36_07030</name>
</gene>
<evidence type="ECO:0000313" key="10">
    <source>
        <dbReference type="Proteomes" id="UP000559860"/>
    </source>
</evidence>
<dbReference type="InterPro" id="IPR011701">
    <property type="entry name" value="MFS"/>
</dbReference>
<organism evidence="9 10">
    <name type="scientific">Gluconacetobacter aggeris</name>
    <dbReference type="NCBI Taxonomy" id="1286186"/>
    <lineage>
        <taxon>Bacteria</taxon>
        <taxon>Pseudomonadati</taxon>
        <taxon>Pseudomonadota</taxon>
        <taxon>Alphaproteobacteria</taxon>
        <taxon>Acetobacterales</taxon>
        <taxon>Acetobacteraceae</taxon>
        <taxon>Gluconacetobacter</taxon>
    </lineage>
</organism>
<dbReference type="Gene3D" id="1.20.1250.20">
    <property type="entry name" value="MFS general substrate transporter like domains"/>
    <property type="match status" value="2"/>
</dbReference>
<dbReference type="SUPFAM" id="SSF103473">
    <property type="entry name" value="MFS general substrate transporter"/>
    <property type="match status" value="1"/>
</dbReference>
<dbReference type="InterPro" id="IPR036259">
    <property type="entry name" value="MFS_trans_sf"/>
</dbReference>
<feature type="transmembrane region" description="Helical" evidence="7">
    <location>
        <begin position="398"/>
        <end position="422"/>
    </location>
</feature>
<feature type="transmembrane region" description="Helical" evidence="7">
    <location>
        <begin position="367"/>
        <end position="386"/>
    </location>
</feature>
<reference evidence="9 10" key="1">
    <citation type="submission" date="2020-04" db="EMBL/GenBank/DDBJ databases">
        <title>Description of novel Gluconacetobacter.</title>
        <authorList>
            <person name="Sombolestani A."/>
        </authorList>
    </citation>
    <scope>NUCLEOTIDE SEQUENCE [LARGE SCALE GENOMIC DNA]</scope>
    <source>
        <strain evidence="9 10">LMG 27801</strain>
    </source>
</reference>
<feature type="transmembrane region" description="Helical" evidence="7">
    <location>
        <begin position="154"/>
        <end position="178"/>
    </location>
</feature>
<evidence type="ECO:0000313" key="9">
    <source>
        <dbReference type="EMBL" id="MBB2168108.1"/>
    </source>
</evidence>
<feature type="region of interest" description="Disordered" evidence="6">
    <location>
        <begin position="1"/>
        <end position="22"/>
    </location>
</feature>
<protein>
    <submittedName>
        <fullName evidence="9">MFS transporter</fullName>
    </submittedName>
</protein>
<comment type="caution">
    <text evidence="9">The sequence shown here is derived from an EMBL/GenBank/DDBJ whole genome shotgun (WGS) entry which is preliminary data.</text>
</comment>
<dbReference type="PROSITE" id="PS50850">
    <property type="entry name" value="MFS"/>
    <property type="match status" value="1"/>
</dbReference>
<evidence type="ECO:0000256" key="6">
    <source>
        <dbReference type="SAM" id="MobiDB-lite"/>
    </source>
</evidence>